<comment type="caution">
    <text evidence="2">The sequence shown here is derived from an EMBL/GenBank/DDBJ whole genome shotgun (WGS) entry which is preliminary data.</text>
</comment>
<feature type="signal peptide" evidence="1">
    <location>
        <begin position="1"/>
        <end position="24"/>
    </location>
</feature>
<dbReference type="Proteomes" id="UP000028542">
    <property type="component" value="Unassembled WGS sequence"/>
</dbReference>
<protein>
    <recommendedName>
        <fullName evidence="4">Lipoprotein</fullName>
    </recommendedName>
</protein>
<accession>A0A084JDG0</accession>
<gene>
    <name evidence="2" type="ORF">IO99_07015</name>
</gene>
<dbReference type="PROSITE" id="PS51257">
    <property type="entry name" value="PROKAR_LIPOPROTEIN"/>
    <property type="match status" value="1"/>
</dbReference>
<sequence length="162" mass="18053">MKLKNKTFLGVCLILLLCSFSGCTLDTGKADIYDNNEKIAKDGDSYSYVGRNQSGSKNEITVKYGKFSGADTIWNIESEGQSEITIKYDSKVESGDFKGVLISPEKQVEDILVGTETGERTIKLTEGKYRFKFVGNKAKGKIEISIKTEEDEQVKIRKVDND</sequence>
<dbReference type="EMBL" id="JPMD01000015">
    <property type="protein sequence ID" value="KEZ86994.1"/>
    <property type="molecule type" value="Genomic_DNA"/>
</dbReference>
<keyword evidence="3" id="KW-1185">Reference proteome</keyword>
<dbReference type="RefSeq" id="WP_035131643.1">
    <property type="nucleotide sequence ID" value="NZ_JPMD01000015.1"/>
</dbReference>
<evidence type="ECO:0008006" key="4">
    <source>
        <dbReference type="Google" id="ProtNLM"/>
    </source>
</evidence>
<proteinExistence type="predicted"/>
<keyword evidence="1" id="KW-0732">Signal</keyword>
<name>A0A084JDG0_9CLOT</name>
<evidence type="ECO:0000313" key="2">
    <source>
        <dbReference type="EMBL" id="KEZ86994.1"/>
    </source>
</evidence>
<dbReference type="STRING" id="318464.IO99_07015"/>
<organism evidence="2 3">
    <name type="scientific">Clostridium sulfidigenes</name>
    <dbReference type="NCBI Taxonomy" id="318464"/>
    <lineage>
        <taxon>Bacteria</taxon>
        <taxon>Bacillati</taxon>
        <taxon>Bacillota</taxon>
        <taxon>Clostridia</taxon>
        <taxon>Eubacteriales</taxon>
        <taxon>Clostridiaceae</taxon>
        <taxon>Clostridium</taxon>
    </lineage>
</organism>
<reference evidence="2 3" key="1">
    <citation type="submission" date="2014-07" db="EMBL/GenBank/DDBJ databases">
        <title>Draft genome of Clostridium sulfidigenes 113A isolated from sediments associated with methane hydrate from Krishna Godavari basin.</title>
        <authorList>
            <person name="Honkalas V.S."/>
            <person name="Dabir A.P."/>
            <person name="Arora P."/>
            <person name="Dhakephalkar P.K."/>
        </authorList>
    </citation>
    <scope>NUCLEOTIDE SEQUENCE [LARGE SCALE GENOMIC DNA]</scope>
    <source>
        <strain evidence="2 3">113A</strain>
    </source>
</reference>
<dbReference type="eggNOG" id="ENOG5032Y27">
    <property type="taxonomic scope" value="Bacteria"/>
</dbReference>
<evidence type="ECO:0000313" key="3">
    <source>
        <dbReference type="Proteomes" id="UP000028542"/>
    </source>
</evidence>
<dbReference type="AlphaFoldDB" id="A0A084JDG0"/>
<feature type="chain" id="PRO_5039586942" description="Lipoprotein" evidence="1">
    <location>
        <begin position="25"/>
        <end position="162"/>
    </location>
</feature>
<evidence type="ECO:0000256" key="1">
    <source>
        <dbReference type="SAM" id="SignalP"/>
    </source>
</evidence>